<evidence type="ECO:0000313" key="3">
    <source>
        <dbReference type="EMBL" id="GMR60953.1"/>
    </source>
</evidence>
<dbReference type="Pfam" id="PF10328">
    <property type="entry name" value="7TM_GPCR_Srx"/>
    <property type="match status" value="1"/>
</dbReference>
<name>A0AAN5DD36_9BILA</name>
<keyword evidence="1" id="KW-0472">Membrane</keyword>
<feature type="transmembrane region" description="Helical" evidence="1">
    <location>
        <begin position="48"/>
        <end position="73"/>
    </location>
</feature>
<feature type="transmembrane region" description="Helical" evidence="1">
    <location>
        <begin position="20"/>
        <end position="42"/>
    </location>
</feature>
<accession>A0AAN5DD36</accession>
<dbReference type="PANTHER" id="PTHR23017">
    <property type="entry name" value="SERPENTINE RECEPTOR, CLASS X"/>
    <property type="match status" value="1"/>
</dbReference>
<dbReference type="PANTHER" id="PTHR23017:SF3">
    <property type="entry name" value="G-PROTEIN COUPLED RECEPTORS FAMILY 1 PROFILE DOMAIN-CONTAINING PROTEIN"/>
    <property type="match status" value="1"/>
</dbReference>
<evidence type="ECO:0000259" key="2">
    <source>
        <dbReference type="Pfam" id="PF10328"/>
    </source>
</evidence>
<sequence>MDSLQISSDIKNSHARETRLVLQSFCQLIPASTVMGFFFFVAPKCESAFFTFLASTAYWHFGISLDGVIIVLFQA</sequence>
<dbReference type="EMBL" id="BTRK01000006">
    <property type="protein sequence ID" value="GMR60953.1"/>
    <property type="molecule type" value="Genomic_DNA"/>
</dbReference>
<evidence type="ECO:0000313" key="4">
    <source>
        <dbReference type="Proteomes" id="UP001328107"/>
    </source>
</evidence>
<keyword evidence="1" id="KW-1133">Transmembrane helix</keyword>
<feature type="domain" description="7TM GPCR serpentine receptor class x (Srx)" evidence="2">
    <location>
        <begin position="7"/>
        <end position="73"/>
    </location>
</feature>
<dbReference type="AlphaFoldDB" id="A0AAN5DD36"/>
<dbReference type="Proteomes" id="UP001328107">
    <property type="component" value="Unassembled WGS sequence"/>
</dbReference>
<gene>
    <name evidence="3" type="ORF">PMAYCL1PPCAC_31148</name>
</gene>
<proteinExistence type="predicted"/>
<protein>
    <recommendedName>
        <fullName evidence="2">7TM GPCR serpentine receptor class x (Srx) domain-containing protein</fullName>
    </recommendedName>
</protein>
<reference evidence="4" key="1">
    <citation type="submission" date="2022-10" db="EMBL/GenBank/DDBJ databases">
        <title>Genome assembly of Pristionchus species.</title>
        <authorList>
            <person name="Yoshida K."/>
            <person name="Sommer R.J."/>
        </authorList>
    </citation>
    <scope>NUCLEOTIDE SEQUENCE [LARGE SCALE GENOMIC DNA]</scope>
    <source>
        <strain evidence="4">RS5460</strain>
    </source>
</reference>
<organism evidence="3 4">
    <name type="scientific">Pristionchus mayeri</name>
    <dbReference type="NCBI Taxonomy" id="1317129"/>
    <lineage>
        <taxon>Eukaryota</taxon>
        <taxon>Metazoa</taxon>
        <taxon>Ecdysozoa</taxon>
        <taxon>Nematoda</taxon>
        <taxon>Chromadorea</taxon>
        <taxon>Rhabditida</taxon>
        <taxon>Rhabditina</taxon>
        <taxon>Diplogasteromorpha</taxon>
        <taxon>Diplogasteroidea</taxon>
        <taxon>Neodiplogasteridae</taxon>
        <taxon>Pristionchus</taxon>
    </lineage>
</organism>
<evidence type="ECO:0000256" key="1">
    <source>
        <dbReference type="SAM" id="Phobius"/>
    </source>
</evidence>
<dbReference type="InterPro" id="IPR019430">
    <property type="entry name" value="7TM_GPCR_serpentine_rcpt_Srx"/>
</dbReference>
<keyword evidence="4" id="KW-1185">Reference proteome</keyword>
<comment type="caution">
    <text evidence="3">The sequence shown here is derived from an EMBL/GenBank/DDBJ whole genome shotgun (WGS) entry which is preliminary data.</text>
</comment>
<keyword evidence="1" id="KW-0812">Transmembrane</keyword>
<feature type="non-terminal residue" evidence="3">
    <location>
        <position position="75"/>
    </location>
</feature>